<dbReference type="Proteomes" id="UP000228781">
    <property type="component" value="Unassembled WGS sequence"/>
</dbReference>
<evidence type="ECO:0000313" key="2">
    <source>
        <dbReference type="Proteomes" id="UP000228781"/>
    </source>
</evidence>
<dbReference type="AlphaFoldDB" id="A0A2M8EIQ7"/>
<protein>
    <submittedName>
        <fullName evidence="1">Uncharacterized protein</fullName>
    </submittedName>
</protein>
<accession>A0A2M8EIQ7</accession>
<reference evidence="2" key="1">
    <citation type="submission" date="2017-09" db="EMBL/GenBank/DDBJ databases">
        <title>Depth-based differentiation of microbial function through sediment-hosted aquifers and enrichment of novel symbionts in the deep terrestrial subsurface.</title>
        <authorList>
            <person name="Probst A.J."/>
            <person name="Ladd B."/>
            <person name="Jarett J.K."/>
            <person name="Geller-Mcgrath D.E."/>
            <person name="Sieber C.M.K."/>
            <person name="Emerson J.B."/>
            <person name="Anantharaman K."/>
            <person name="Thomas B.C."/>
            <person name="Malmstrom R."/>
            <person name="Stieglmeier M."/>
            <person name="Klingl A."/>
            <person name="Woyke T."/>
            <person name="Ryan C.M."/>
            <person name="Banfield J.F."/>
        </authorList>
    </citation>
    <scope>NUCLEOTIDE SEQUENCE [LARGE SCALE GENOMIC DNA]</scope>
</reference>
<sequence length="81" mass="8921">MIANAVSEASTELSRMSKALPKLTNQFRSPKDARPGRASFVLFQSPKDGALRYAPSFVLFQSPKDGALRYAPSFVLFQSPK</sequence>
<proteinExistence type="predicted"/>
<name>A0A2M8EIQ7_UNCKA</name>
<organism evidence="1 2">
    <name type="scientific">candidate division WWE3 bacterium CG_4_9_14_0_2_um_filter_48_10</name>
    <dbReference type="NCBI Taxonomy" id="1975078"/>
    <lineage>
        <taxon>Bacteria</taxon>
        <taxon>Katanobacteria</taxon>
    </lineage>
</organism>
<dbReference type="EMBL" id="PFSK01000030">
    <property type="protein sequence ID" value="PJC22598.1"/>
    <property type="molecule type" value="Genomic_DNA"/>
</dbReference>
<gene>
    <name evidence="1" type="ORF">CO059_02160</name>
</gene>
<comment type="caution">
    <text evidence="1">The sequence shown here is derived from an EMBL/GenBank/DDBJ whole genome shotgun (WGS) entry which is preliminary data.</text>
</comment>
<evidence type="ECO:0000313" key="1">
    <source>
        <dbReference type="EMBL" id="PJC22598.1"/>
    </source>
</evidence>